<protein>
    <recommendedName>
        <fullName evidence="3">Phosphotransferase</fullName>
    </recommendedName>
</protein>
<dbReference type="InterPro" id="IPR011009">
    <property type="entry name" value="Kinase-like_dom_sf"/>
</dbReference>
<dbReference type="PANTHER" id="PTHR21310">
    <property type="entry name" value="AMINOGLYCOSIDE PHOSPHOTRANSFERASE-RELATED-RELATED"/>
    <property type="match status" value="1"/>
</dbReference>
<dbReference type="PANTHER" id="PTHR21310:SF37">
    <property type="entry name" value="AMINOGLYCOSIDE PHOSPHOTRANSFERASE DOMAIN-CONTAINING PROTEIN"/>
    <property type="match status" value="1"/>
</dbReference>
<evidence type="ECO:0008006" key="3">
    <source>
        <dbReference type="Google" id="ProtNLM"/>
    </source>
</evidence>
<dbReference type="SUPFAM" id="SSF56112">
    <property type="entry name" value="Protein kinase-like (PK-like)"/>
    <property type="match status" value="1"/>
</dbReference>
<reference evidence="1 2" key="1">
    <citation type="submission" date="2024-02" db="EMBL/GenBank/DDBJ databases">
        <title>De novo assembly and annotation of 12 fungi associated with fruit tree decline syndrome in Ontario, Canada.</title>
        <authorList>
            <person name="Sulman M."/>
            <person name="Ellouze W."/>
            <person name="Ilyukhin E."/>
        </authorList>
    </citation>
    <scope>NUCLEOTIDE SEQUENCE [LARGE SCALE GENOMIC DNA]</scope>
    <source>
        <strain evidence="1 2">M169</strain>
    </source>
</reference>
<sequence length="538" mass="62532">MSTTNSAAIFDNEDSSRDDEFERDRQSFDMLAWDRMDSHWDETFSWLRYVSTLDMLASAVAKKAGVPETDVEVLGGGTVGSFNVIYPLRMKGNSLDLLVRIPIPHVTQLPDERYAVEAGASRFIRQNTLIPTPTVFYHASSSENPDIGPLLVIEKIPNKWSLSEAFTRPRDPEHPDDPFMLDMKLPKERLLKVYHQLAPLMLQLLRHRFPRIGSLTQTATRSFDIRSRPVTTNMQAMLAIANIPQSVLPAENETYHTADAWYFACCDMIWAPLLFQRNDFVTSADDCRNKYVARQIFRRLAKEGKLSVFGFEEDTWSEQSKKMKANQSSKKLCPAPAGSGPAAFPLWCDDLQTGNILVDDTDKVTGFIDWEFTYTAPAQFCLDPPWWLLIELPEVWILGLENFSDRFSKTLPTWLEAVEEAEKGVDLESHYLRQPWSVYMRQSWETGRFWLNYATRKGWAFDSIYWKFLDERFFGDRPTDVAKEEYWRSRIDLLTEKEREAMEPFVERKMNESKGRVFVDEWDEEEVQRRFAEVLFDE</sequence>
<name>A0ABR1NS08_DIAER</name>
<gene>
    <name evidence="1" type="ORF">SLS63_012209</name>
</gene>
<dbReference type="Proteomes" id="UP001430848">
    <property type="component" value="Unassembled WGS sequence"/>
</dbReference>
<proteinExistence type="predicted"/>
<evidence type="ECO:0000313" key="2">
    <source>
        <dbReference type="Proteomes" id="UP001430848"/>
    </source>
</evidence>
<evidence type="ECO:0000313" key="1">
    <source>
        <dbReference type="EMBL" id="KAK7713064.1"/>
    </source>
</evidence>
<comment type="caution">
    <text evidence="1">The sequence shown here is derived from an EMBL/GenBank/DDBJ whole genome shotgun (WGS) entry which is preliminary data.</text>
</comment>
<accession>A0ABR1NS08</accession>
<organism evidence="1 2">
    <name type="scientific">Diaporthe eres</name>
    <name type="common">Phomopsis oblonga</name>
    <dbReference type="NCBI Taxonomy" id="83184"/>
    <lineage>
        <taxon>Eukaryota</taxon>
        <taxon>Fungi</taxon>
        <taxon>Dikarya</taxon>
        <taxon>Ascomycota</taxon>
        <taxon>Pezizomycotina</taxon>
        <taxon>Sordariomycetes</taxon>
        <taxon>Sordariomycetidae</taxon>
        <taxon>Diaporthales</taxon>
        <taxon>Diaporthaceae</taxon>
        <taxon>Diaporthe</taxon>
        <taxon>Diaporthe eres species complex</taxon>
    </lineage>
</organism>
<dbReference type="InterPro" id="IPR051678">
    <property type="entry name" value="AGP_Transferase"/>
</dbReference>
<keyword evidence="2" id="KW-1185">Reference proteome</keyword>
<dbReference type="EMBL" id="JAKNSF020000130">
    <property type="protein sequence ID" value="KAK7713064.1"/>
    <property type="molecule type" value="Genomic_DNA"/>
</dbReference>